<keyword evidence="1" id="KW-0418">Kinase</keyword>
<dbReference type="PANTHER" id="PTHR37816">
    <property type="entry name" value="YALI0E33011P"/>
    <property type="match status" value="1"/>
</dbReference>
<protein>
    <submittedName>
        <fullName evidence="1">Adenylate kinase</fullName>
    </submittedName>
</protein>
<reference evidence="1 2" key="1">
    <citation type="submission" date="2018-08" db="EMBL/GenBank/DDBJ databases">
        <title>A genome reference for cultivated species of the human gut microbiota.</title>
        <authorList>
            <person name="Zou Y."/>
            <person name="Xue W."/>
            <person name="Luo G."/>
        </authorList>
    </citation>
    <scope>NUCLEOTIDE SEQUENCE [LARGE SCALE GENOMIC DNA]</scope>
    <source>
        <strain evidence="1 2">AM44-11BH</strain>
    </source>
</reference>
<sequence>MHTKIMIIGSPGSGKSTFARKLRDKTGLPLFYLDMIKHKPDRTTISSEEFDKKLKEILVKSQWIIDGNYQRTLEVRMKECDLIILFDLPTKVCLESVKSRIGTKREDMPWVETEETFEGEFKQWIQEFSDESLPEIYQLLEKYKDKEVVIFKSREEANFYLENL</sequence>
<evidence type="ECO:0000313" key="2">
    <source>
        <dbReference type="Proteomes" id="UP000284779"/>
    </source>
</evidence>
<keyword evidence="2" id="KW-1185">Reference proteome</keyword>
<dbReference type="PANTHER" id="PTHR37816:SF3">
    <property type="entry name" value="MODULATES DNA TOPOLOGY"/>
    <property type="match status" value="1"/>
</dbReference>
<dbReference type="SUPFAM" id="SSF52540">
    <property type="entry name" value="P-loop containing nucleoside triphosphate hydrolases"/>
    <property type="match status" value="1"/>
</dbReference>
<organism evidence="1 2">
    <name type="scientific">Eubacterium ventriosum</name>
    <dbReference type="NCBI Taxonomy" id="39496"/>
    <lineage>
        <taxon>Bacteria</taxon>
        <taxon>Bacillati</taxon>
        <taxon>Bacillota</taxon>
        <taxon>Clostridia</taxon>
        <taxon>Eubacteriales</taxon>
        <taxon>Eubacteriaceae</taxon>
        <taxon>Eubacterium</taxon>
    </lineage>
</organism>
<dbReference type="GO" id="GO:0016301">
    <property type="term" value="F:kinase activity"/>
    <property type="evidence" value="ECO:0007669"/>
    <property type="project" value="UniProtKB-KW"/>
</dbReference>
<proteinExistence type="predicted"/>
<dbReference type="InterPro" id="IPR052922">
    <property type="entry name" value="Cytidylate_Kinase-2"/>
</dbReference>
<comment type="caution">
    <text evidence="1">The sequence shown here is derived from an EMBL/GenBank/DDBJ whole genome shotgun (WGS) entry which is preliminary data.</text>
</comment>
<evidence type="ECO:0000313" key="1">
    <source>
        <dbReference type="EMBL" id="RHA18733.1"/>
    </source>
</evidence>
<accession>A0A413R906</accession>
<keyword evidence="1" id="KW-0808">Transferase</keyword>
<gene>
    <name evidence="1" type="ORF">DW944_06595</name>
</gene>
<dbReference type="Gene3D" id="3.40.50.300">
    <property type="entry name" value="P-loop containing nucleotide triphosphate hydrolases"/>
    <property type="match status" value="1"/>
</dbReference>
<dbReference type="InterPro" id="IPR027417">
    <property type="entry name" value="P-loop_NTPase"/>
</dbReference>
<name>A0A413R906_9FIRM</name>
<dbReference type="RefSeq" id="WP_117970500.1">
    <property type="nucleotide sequence ID" value="NZ_JADMPN010000009.1"/>
</dbReference>
<dbReference type="EMBL" id="QSFD01000005">
    <property type="protein sequence ID" value="RHA18733.1"/>
    <property type="molecule type" value="Genomic_DNA"/>
</dbReference>
<dbReference type="Proteomes" id="UP000284779">
    <property type="component" value="Unassembled WGS sequence"/>
</dbReference>
<dbReference type="AlphaFoldDB" id="A0A413R906"/>